<gene>
    <name evidence="3" type="ORF">EWM57_10195</name>
</gene>
<evidence type="ECO:0000259" key="2">
    <source>
        <dbReference type="Pfam" id="PF18990"/>
    </source>
</evidence>
<evidence type="ECO:0000256" key="1">
    <source>
        <dbReference type="SAM" id="SignalP"/>
    </source>
</evidence>
<dbReference type="Proteomes" id="UP000294155">
    <property type="component" value="Unassembled WGS sequence"/>
</dbReference>
<protein>
    <recommendedName>
        <fullName evidence="2">DUF5723 domain-containing protein</fullName>
    </recommendedName>
</protein>
<name>A0A4Q5LBK1_9BACT</name>
<feature type="signal peptide" evidence="1">
    <location>
        <begin position="1"/>
        <end position="22"/>
    </location>
</feature>
<accession>A0A4Q5LBK1</accession>
<dbReference type="AlphaFoldDB" id="A0A4Q5LBK1"/>
<proteinExistence type="predicted"/>
<organism evidence="3 4">
    <name type="scientific">Hymenobacter persicinus</name>
    <dbReference type="NCBI Taxonomy" id="2025506"/>
    <lineage>
        <taxon>Bacteria</taxon>
        <taxon>Pseudomonadati</taxon>
        <taxon>Bacteroidota</taxon>
        <taxon>Cytophagia</taxon>
        <taxon>Cytophagales</taxon>
        <taxon>Hymenobacteraceae</taxon>
        <taxon>Hymenobacter</taxon>
    </lineage>
</organism>
<dbReference type="Pfam" id="PF18990">
    <property type="entry name" value="DUF5723"/>
    <property type="match status" value="1"/>
</dbReference>
<evidence type="ECO:0000313" key="4">
    <source>
        <dbReference type="Proteomes" id="UP000294155"/>
    </source>
</evidence>
<comment type="caution">
    <text evidence="3">The sequence shown here is derived from an EMBL/GenBank/DDBJ whole genome shotgun (WGS) entry which is preliminary data.</text>
</comment>
<dbReference type="OrthoDB" id="9808610at2"/>
<sequence length="465" mass="49164">MPAILKRSLLAALLAMPSLGWAQNELSNFTATGRGGVATTFATDYQAIGINPGNLGRVGGAKFAFTIGEFGAGIGSQSLTRTQLKKFVYQTNDQLSSADKLELARQFTSDDALNVNVDATTLGLAVAVPGIGSIAVSNRQRIASHVGLNKNAAEIAFLGKDAPIFQNYNIQTSPLISEALAGTQVQMAWLNEFNVAVGTRLIDLPLVQLSAGAGYRYIQGVGIVDVRVSEGKVEAYGSMSPLFKIDYGSLVNNPSFNLRQRANGLQPVGTGHGFDLGLALEAGKKVRLGLAVTDIGHMTWEGNLVTANDQKLKRLRSTGIGSYDFFKEAAQIFSAGSDSLFSYQPSAQRKADLPTKLRAGAGLRISEYFETGLDVTLPLNKVAGNISAPFVGLGVDFKPVRWVRLSSGVSAGAGYSVSVPLGVTFTSGFYEAGISTRDVVGLLTAENPYLSAAAGFLRFKFGTVQ</sequence>
<feature type="chain" id="PRO_5020976515" description="DUF5723 domain-containing protein" evidence="1">
    <location>
        <begin position="23"/>
        <end position="465"/>
    </location>
</feature>
<dbReference type="RefSeq" id="WP_129921041.1">
    <property type="nucleotide sequence ID" value="NZ_SEWE01000017.1"/>
</dbReference>
<feature type="domain" description="DUF5723" evidence="2">
    <location>
        <begin position="67"/>
        <end position="426"/>
    </location>
</feature>
<reference evidence="3 4" key="1">
    <citation type="submission" date="2019-02" db="EMBL/GenBank/DDBJ databases">
        <title>Bacterial novel species isolated from soil.</title>
        <authorList>
            <person name="Jung H.-Y."/>
        </authorList>
    </citation>
    <scope>NUCLEOTIDE SEQUENCE [LARGE SCALE GENOMIC DNA]</scope>
    <source>
        <strain evidence="3 4">1-3-3-3</strain>
    </source>
</reference>
<keyword evidence="4" id="KW-1185">Reference proteome</keyword>
<keyword evidence="1" id="KW-0732">Signal</keyword>
<dbReference type="Gene3D" id="2.40.160.60">
    <property type="entry name" value="Outer membrane protein transport protein (OMPP1/FadL/TodX)"/>
    <property type="match status" value="1"/>
</dbReference>
<dbReference type="InterPro" id="IPR043781">
    <property type="entry name" value="DUF5723"/>
</dbReference>
<evidence type="ECO:0000313" key="3">
    <source>
        <dbReference type="EMBL" id="RYU79770.1"/>
    </source>
</evidence>
<dbReference type="EMBL" id="SEWE01000017">
    <property type="protein sequence ID" value="RYU79770.1"/>
    <property type="molecule type" value="Genomic_DNA"/>
</dbReference>